<organism evidence="3 4">
    <name type="scientific">Tubulinosema ratisbonensis</name>
    <dbReference type="NCBI Taxonomy" id="291195"/>
    <lineage>
        <taxon>Eukaryota</taxon>
        <taxon>Fungi</taxon>
        <taxon>Fungi incertae sedis</taxon>
        <taxon>Microsporidia</taxon>
        <taxon>Tubulinosematoidea</taxon>
        <taxon>Tubulinosematidae</taxon>
        <taxon>Tubulinosema</taxon>
    </lineage>
</organism>
<feature type="compositionally biased region" description="Polar residues" evidence="1">
    <location>
        <begin position="176"/>
        <end position="187"/>
    </location>
</feature>
<feature type="transmembrane region" description="Helical" evidence="2">
    <location>
        <begin position="16"/>
        <end position="35"/>
    </location>
</feature>
<dbReference type="Proteomes" id="UP000282876">
    <property type="component" value="Unassembled WGS sequence"/>
</dbReference>
<evidence type="ECO:0000313" key="4">
    <source>
        <dbReference type="Proteomes" id="UP000282876"/>
    </source>
</evidence>
<feature type="transmembrane region" description="Helical" evidence="2">
    <location>
        <begin position="41"/>
        <end position="68"/>
    </location>
</feature>
<gene>
    <name evidence="3" type="ORF">TUBRATIS_005220</name>
</gene>
<comment type="caution">
    <text evidence="3">The sequence shown here is derived from an EMBL/GenBank/DDBJ whole genome shotgun (WGS) entry which is preliminary data.</text>
</comment>
<dbReference type="OrthoDB" id="2188705at2759"/>
<protein>
    <submittedName>
        <fullName evidence="3">Uncharacterized protein</fullName>
    </submittedName>
</protein>
<accession>A0A437APA4</accession>
<dbReference type="AlphaFoldDB" id="A0A437APA4"/>
<feature type="region of interest" description="Disordered" evidence="1">
    <location>
        <begin position="155"/>
        <end position="192"/>
    </location>
</feature>
<evidence type="ECO:0000313" key="3">
    <source>
        <dbReference type="EMBL" id="RVD92959.1"/>
    </source>
</evidence>
<reference evidence="3 4" key="1">
    <citation type="submission" date="2018-10" db="EMBL/GenBank/DDBJ databases">
        <title>Draft genome sequence of the microsporidian Tubulinosema ratisbonensis.</title>
        <authorList>
            <person name="Polonais V."/>
            <person name="Peyretaillade E."/>
            <person name="Niehus S."/>
            <person name="Wawrzyniak I."/>
            <person name="Franchet A."/>
            <person name="Gaspin C."/>
            <person name="Reichstadt M."/>
            <person name="Belser C."/>
            <person name="Labadie K."/>
            <person name="Delbac F."/>
            <person name="Ferrandon D."/>
        </authorList>
    </citation>
    <scope>NUCLEOTIDE SEQUENCE [LARGE SCALE GENOMIC DNA]</scope>
    <source>
        <strain evidence="3 4">Franzen</strain>
    </source>
</reference>
<keyword evidence="2" id="KW-0812">Transmembrane</keyword>
<sequence length="302" mass="36168">MKIRNFNRTMNKKMYSLLYLTFYLIITLLSFNYGYYYIPIVFILISIPFVTMPFLFLEVIIFIIFPIISFASGDSPFRNFIKNQLRKMNEPLKKLTSFDYMHKPFVYDNDDQYEPHGPNLDPRLRVKKRVKEYVPHVSDELEDIKNREISSDEFVVKNPTRSRSTSSVDSDELNEDSSGQLDISGENQEPPKKIIDKNADWYTLQPPWHKYTKEEIDIITYERPPPRKRRIKQHSDSESWESLSTSSLWEYRVCEDPRIKGFRFRHLRYNPFISEKLDKNPNFLEENPQFRYESCLHLLGEN</sequence>
<evidence type="ECO:0000256" key="1">
    <source>
        <dbReference type="SAM" id="MobiDB-lite"/>
    </source>
</evidence>
<keyword evidence="2" id="KW-0472">Membrane</keyword>
<keyword evidence="2" id="KW-1133">Transmembrane helix</keyword>
<name>A0A437APA4_9MICR</name>
<proteinExistence type="predicted"/>
<evidence type="ECO:0000256" key="2">
    <source>
        <dbReference type="SAM" id="Phobius"/>
    </source>
</evidence>
<keyword evidence="4" id="KW-1185">Reference proteome</keyword>
<dbReference type="EMBL" id="RCSS01000113">
    <property type="protein sequence ID" value="RVD92959.1"/>
    <property type="molecule type" value="Genomic_DNA"/>
</dbReference>
<dbReference type="VEuPathDB" id="MicrosporidiaDB:TUBRATIS_005220"/>